<accession>A0A1G2HZF2</accession>
<organism evidence="1 2">
    <name type="scientific">Candidatus Staskawiczbacteria bacterium RIFCSPHIGHO2_02_FULL_34_10</name>
    <dbReference type="NCBI Taxonomy" id="1802205"/>
    <lineage>
        <taxon>Bacteria</taxon>
        <taxon>Candidatus Staskawicziibacteriota</taxon>
    </lineage>
</organism>
<dbReference type="Proteomes" id="UP000178380">
    <property type="component" value="Unassembled WGS sequence"/>
</dbReference>
<name>A0A1G2HZF2_9BACT</name>
<dbReference type="STRING" id="1802205.A3C58_01325"/>
<evidence type="ECO:0000313" key="1">
    <source>
        <dbReference type="EMBL" id="OGZ67827.1"/>
    </source>
</evidence>
<protein>
    <submittedName>
        <fullName evidence="1">Uncharacterized protein</fullName>
    </submittedName>
</protein>
<evidence type="ECO:0000313" key="2">
    <source>
        <dbReference type="Proteomes" id="UP000178380"/>
    </source>
</evidence>
<dbReference type="AlphaFoldDB" id="A0A1G2HZF2"/>
<comment type="caution">
    <text evidence="1">The sequence shown here is derived from an EMBL/GenBank/DDBJ whole genome shotgun (WGS) entry which is preliminary data.</text>
</comment>
<dbReference type="EMBL" id="MHOR01000001">
    <property type="protein sequence ID" value="OGZ67827.1"/>
    <property type="molecule type" value="Genomic_DNA"/>
</dbReference>
<proteinExistence type="predicted"/>
<reference evidence="1 2" key="1">
    <citation type="journal article" date="2016" name="Nat. Commun.">
        <title>Thousands of microbial genomes shed light on interconnected biogeochemical processes in an aquifer system.</title>
        <authorList>
            <person name="Anantharaman K."/>
            <person name="Brown C.T."/>
            <person name="Hug L.A."/>
            <person name="Sharon I."/>
            <person name="Castelle C.J."/>
            <person name="Probst A.J."/>
            <person name="Thomas B.C."/>
            <person name="Singh A."/>
            <person name="Wilkins M.J."/>
            <person name="Karaoz U."/>
            <person name="Brodie E.L."/>
            <person name="Williams K.H."/>
            <person name="Hubbard S.S."/>
            <person name="Banfield J.F."/>
        </authorList>
    </citation>
    <scope>NUCLEOTIDE SEQUENCE [LARGE SCALE GENOMIC DNA]</scope>
</reference>
<gene>
    <name evidence="1" type="ORF">A3C58_01325</name>
</gene>
<sequence length="89" mass="10489">MSESSKQTTQRSQLMVFKDLSKNPEKFFERVQRDGCDRIDQILVKLPENSLVEYSDELTEYLDKHKNLSKDFQAILGHDCFGTLEFRKN</sequence>